<dbReference type="EMBL" id="JAWJWF010000045">
    <property type="protein sequence ID" value="KAK6627201.1"/>
    <property type="molecule type" value="Genomic_DNA"/>
</dbReference>
<dbReference type="Proteomes" id="UP001359485">
    <property type="component" value="Unassembled WGS sequence"/>
</dbReference>
<gene>
    <name evidence="2" type="ORF">RUM44_009678</name>
</gene>
<organism evidence="2 3">
    <name type="scientific">Polyplax serrata</name>
    <name type="common">Common mouse louse</name>
    <dbReference type="NCBI Taxonomy" id="468196"/>
    <lineage>
        <taxon>Eukaryota</taxon>
        <taxon>Metazoa</taxon>
        <taxon>Ecdysozoa</taxon>
        <taxon>Arthropoda</taxon>
        <taxon>Hexapoda</taxon>
        <taxon>Insecta</taxon>
        <taxon>Pterygota</taxon>
        <taxon>Neoptera</taxon>
        <taxon>Paraneoptera</taxon>
        <taxon>Psocodea</taxon>
        <taxon>Troctomorpha</taxon>
        <taxon>Phthiraptera</taxon>
        <taxon>Anoplura</taxon>
        <taxon>Polyplacidae</taxon>
        <taxon>Polyplax</taxon>
    </lineage>
</organism>
<proteinExistence type="predicted"/>
<keyword evidence="3" id="KW-1185">Reference proteome</keyword>
<feature type="transmembrane region" description="Helical" evidence="1">
    <location>
        <begin position="70"/>
        <end position="93"/>
    </location>
</feature>
<sequence length="94" mass="11051">MAFLAFGRSIRRDLSERRKDEEKFEKEVREKRKNSLKCFETASHKVAFANTEFSGILSHCHWMNGTVHDWIFKVPVLTVMALNSVFLVMIMWVS</sequence>
<protein>
    <submittedName>
        <fullName evidence="2">Uncharacterized protein</fullName>
    </submittedName>
</protein>
<reference evidence="2 3" key="1">
    <citation type="submission" date="2023-09" db="EMBL/GenBank/DDBJ databases">
        <title>Genomes of two closely related lineages of the louse Polyplax serrata with different host specificities.</title>
        <authorList>
            <person name="Martinu J."/>
            <person name="Tarabai H."/>
            <person name="Stefka J."/>
            <person name="Hypsa V."/>
        </authorList>
    </citation>
    <scope>NUCLEOTIDE SEQUENCE [LARGE SCALE GENOMIC DNA]</scope>
    <source>
        <strain evidence="2">98ZLc_SE</strain>
    </source>
</reference>
<comment type="caution">
    <text evidence="2">The sequence shown here is derived from an EMBL/GenBank/DDBJ whole genome shotgun (WGS) entry which is preliminary data.</text>
</comment>
<name>A0ABR1ATZ2_POLSC</name>
<keyword evidence="1" id="KW-0812">Transmembrane</keyword>
<keyword evidence="1" id="KW-1133">Transmembrane helix</keyword>
<evidence type="ECO:0000256" key="1">
    <source>
        <dbReference type="SAM" id="Phobius"/>
    </source>
</evidence>
<evidence type="ECO:0000313" key="2">
    <source>
        <dbReference type="EMBL" id="KAK6627201.1"/>
    </source>
</evidence>
<accession>A0ABR1ATZ2</accession>
<keyword evidence="1" id="KW-0472">Membrane</keyword>
<evidence type="ECO:0000313" key="3">
    <source>
        <dbReference type="Proteomes" id="UP001359485"/>
    </source>
</evidence>